<dbReference type="Proteomes" id="UP000249464">
    <property type="component" value="Unassembled WGS sequence"/>
</dbReference>
<keyword evidence="6 11" id="KW-0378">Hydrolase</keyword>
<dbReference type="STRING" id="796604.A0A2X0LS61"/>
<comment type="subcellular location">
    <subcellularLocation>
        <location evidence="2">Secreted</location>
    </subcellularLocation>
</comment>
<dbReference type="GO" id="GO:0008061">
    <property type="term" value="F:chitin binding"/>
    <property type="evidence" value="ECO:0007669"/>
    <property type="project" value="InterPro"/>
</dbReference>
<dbReference type="FunFam" id="3.10.50.10:FF:000005">
    <property type="entry name" value="Endochitinase B1"/>
    <property type="match status" value="1"/>
</dbReference>
<keyword evidence="7" id="KW-0146">Chitin degradation</keyword>
<feature type="domain" description="GH18" evidence="12">
    <location>
        <begin position="9"/>
        <end position="398"/>
    </location>
</feature>
<dbReference type="PANTHER" id="PTHR11177">
    <property type="entry name" value="CHITINASE"/>
    <property type="match status" value="1"/>
</dbReference>
<dbReference type="InterPro" id="IPR001579">
    <property type="entry name" value="Glyco_hydro_18_chit_AS"/>
</dbReference>
<evidence type="ECO:0000313" key="13">
    <source>
        <dbReference type="EMBL" id="SGY16395.1"/>
    </source>
</evidence>
<sequence length="419" mass="47363">MSIPRPNGKVNVGYFTAWGIYARGYKPFPTVVPVESLTHILYAFAKIDSDGSVTLSDPWADEQASRRACLMLLWSLKLIGRLTLNDQIHFDGDDWNEPGNNLYGNLKQLYLLKKKNRHLKLLLSIGGWTYSPSFAEPCSTPHGRKKFVETSVKLLEDYGLDGLDIDWEYPKDDSQARDYVALLRELRLALDAHAQRKRLQQHQGYELSIAAPCGPEHFEKLRIREMDLYLSFWNLMAYDYSGSWDTNVAHQANLFNRDPQGLSTDRALRHYTSQGVSVDKLVIGIPLYGRSFCNTDGPGCPYNGVGEGSWEKGTYDYKSLPLHSSSETFDPHLVTAHCYSPSKREFVTYDNAASAQAKAEFINTNGLAGAMYWELSGDRDKGSPGNLVELVGRTMGRLDTRQNCLLYSESKWDNVRKGF</sequence>
<evidence type="ECO:0000256" key="11">
    <source>
        <dbReference type="RuleBase" id="RU000489"/>
    </source>
</evidence>
<keyword evidence="14" id="KW-1185">Reference proteome</keyword>
<dbReference type="InterPro" id="IPR001223">
    <property type="entry name" value="Glyco_hydro18_cat"/>
</dbReference>
<dbReference type="GO" id="GO:0008843">
    <property type="term" value="F:endochitinase activity"/>
    <property type="evidence" value="ECO:0007669"/>
    <property type="project" value="UniProtKB-EC"/>
</dbReference>
<evidence type="ECO:0000256" key="6">
    <source>
        <dbReference type="ARBA" id="ARBA00022801"/>
    </source>
</evidence>
<dbReference type="Gene3D" id="3.20.20.80">
    <property type="entry name" value="Glycosidases"/>
    <property type="match status" value="1"/>
</dbReference>
<protein>
    <recommendedName>
        <fullName evidence="4">chitinase</fullName>
        <ecNumber evidence="4">3.2.1.14</ecNumber>
    </recommendedName>
</protein>
<keyword evidence="5" id="KW-0964">Secreted</keyword>
<evidence type="ECO:0000256" key="4">
    <source>
        <dbReference type="ARBA" id="ARBA00012729"/>
    </source>
</evidence>
<dbReference type="Pfam" id="PF00704">
    <property type="entry name" value="Glyco_hydro_18"/>
    <property type="match status" value="1"/>
</dbReference>
<evidence type="ECO:0000256" key="3">
    <source>
        <dbReference type="ARBA" id="ARBA00008682"/>
    </source>
</evidence>
<evidence type="ECO:0000259" key="12">
    <source>
        <dbReference type="PROSITE" id="PS51910"/>
    </source>
</evidence>
<proteinExistence type="inferred from homology"/>
<dbReference type="GO" id="GO:0006032">
    <property type="term" value="P:chitin catabolic process"/>
    <property type="evidence" value="ECO:0007669"/>
    <property type="project" value="UniProtKB-KW"/>
</dbReference>
<evidence type="ECO:0000256" key="9">
    <source>
        <dbReference type="ARBA" id="ARBA00023295"/>
    </source>
</evidence>
<reference evidence="13 14" key="1">
    <citation type="submission" date="2016-11" db="EMBL/GenBank/DDBJ databases">
        <authorList>
            <person name="Jaros S."/>
            <person name="Januszkiewicz K."/>
            <person name="Wedrychowicz H."/>
        </authorList>
    </citation>
    <scope>NUCLEOTIDE SEQUENCE [LARGE SCALE GENOMIC DNA]</scope>
</reference>
<comment type="catalytic activity">
    <reaction evidence="1">
        <text>Random endo-hydrolysis of N-acetyl-beta-D-glucosaminide (1-&gt;4)-beta-linkages in chitin and chitodextrins.</text>
        <dbReference type="EC" id="3.2.1.14"/>
    </reaction>
</comment>
<evidence type="ECO:0000256" key="7">
    <source>
        <dbReference type="ARBA" id="ARBA00023024"/>
    </source>
</evidence>
<evidence type="ECO:0000256" key="5">
    <source>
        <dbReference type="ARBA" id="ARBA00022525"/>
    </source>
</evidence>
<dbReference type="PROSITE" id="PS51910">
    <property type="entry name" value="GH18_2"/>
    <property type="match status" value="1"/>
</dbReference>
<accession>A0A2X0LS61</accession>
<dbReference type="FunFam" id="3.20.20.80:FF:000075">
    <property type="entry name" value="Sporulation-specific chitinase"/>
    <property type="match status" value="1"/>
</dbReference>
<dbReference type="CDD" id="cd06548">
    <property type="entry name" value="GH18_chitinase"/>
    <property type="match status" value="1"/>
</dbReference>
<evidence type="ECO:0000256" key="10">
    <source>
        <dbReference type="ARBA" id="ARBA00023326"/>
    </source>
</evidence>
<name>A0A2X0LS61_9BASI</name>
<dbReference type="GO" id="GO:0005576">
    <property type="term" value="C:extracellular region"/>
    <property type="evidence" value="ECO:0007669"/>
    <property type="project" value="UniProtKB-SubCell"/>
</dbReference>
<dbReference type="EC" id="3.2.1.14" evidence="4"/>
<keyword evidence="8" id="KW-0119">Carbohydrate metabolism</keyword>
<keyword evidence="9 11" id="KW-0326">Glycosidase</keyword>
<dbReference type="InterPro" id="IPR050314">
    <property type="entry name" value="Glycosyl_Hydrlase_18"/>
</dbReference>
<keyword evidence="10" id="KW-0624">Polysaccharide degradation</keyword>
<dbReference type="InterPro" id="IPR011583">
    <property type="entry name" value="Chitinase_II/V-like_cat"/>
</dbReference>
<dbReference type="InterPro" id="IPR029070">
    <property type="entry name" value="Chitinase_insertion_sf"/>
</dbReference>
<comment type="similarity">
    <text evidence="3">Belongs to the glycosyl hydrolase 18 family. Chitinase class V subfamily.</text>
</comment>
<dbReference type="SMART" id="SM00636">
    <property type="entry name" value="Glyco_18"/>
    <property type="match status" value="1"/>
</dbReference>
<dbReference type="SUPFAM" id="SSF51445">
    <property type="entry name" value="(Trans)glycosidases"/>
    <property type="match status" value="1"/>
</dbReference>
<evidence type="ECO:0000256" key="1">
    <source>
        <dbReference type="ARBA" id="ARBA00000822"/>
    </source>
</evidence>
<gene>
    <name evidence="13" type="primary">BQ5605_C012g06865</name>
    <name evidence="13" type="ORF">BQ5605_C012G06865</name>
</gene>
<dbReference type="PANTHER" id="PTHR11177:SF317">
    <property type="entry name" value="CHITINASE 12-RELATED"/>
    <property type="match status" value="1"/>
</dbReference>
<evidence type="ECO:0000256" key="8">
    <source>
        <dbReference type="ARBA" id="ARBA00023277"/>
    </source>
</evidence>
<dbReference type="EMBL" id="FQNC01000014">
    <property type="protein sequence ID" value="SGY16395.1"/>
    <property type="molecule type" value="Genomic_DNA"/>
</dbReference>
<dbReference type="SUPFAM" id="SSF54556">
    <property type="entry name" value="Chitinase insertion domain"/>
    <property type="match status" value="1"/>
</dbReference>
<organism evidence="13 14">
    <name type="scientific">Microbotryum silenes-dioicae</name>
    <dbReference type="NCBI Taxonomy" id="796604"/>
    <lineage>
        <taxon>Eukaryota</taxon>
        <taxon>Fungi</taxon>
        <taxon>Dikarya</taxon>
        <taxon>Basidiomycota</taxon>
        <taxon>Pucciniomycotina</taxon>
        <taxon>Microbotryomycetes</taxon>
        <taxon>Microbotryales</taxon>
        <taxon>Microbotryaceae</taxon>
        <taxon>Microbotryum</taxon>
    </lineage>
</organism>
<dbReference type="InterPro" id="IPR017853">
    <property type="entry name" value="GH"/>
</dbReference>
<dbReference type="PROSITE" id="PS01095">
    <property type="entry name" value="GH18_1"/>
    <property type="match status" value="1"/>
</dbReference>
<evidence type="ECO:0000256" key="2">
    <source>
        <dbReference type="ARBA" id="ARBA00004613"/>
    </source>
</evidence>
<dbReference type="GO" id="GO:0000272">
    <property type="term" value="P:polysaccharide catabolic process"/>
    <property type="evidence" value="ECO:0007669"/>
    <property type="project" value="UniProtKB-KW"/>
</dbReference>
<dbReference type="Gene3D" id="3.10.50.10">
    <property type="match status" value="1"/>
</dbReference>
<evidence type="ECO:0000313" key="14">
    <source>
        <dbReference type="Proteomes" id="UP000249464"/>
    </source>
</evidence>
<dbReference type="AlphaFoldDB" id="A0A2X0LS61"/>